<dbReference type="Proteomes" id="UP000192276">
    <property type="component" value="Unassembled WGS sequence"/>
</dbReference>
<gene>
    <name evidence="4" type="ORF">A4R26_28455</name>
</gene>
<dbReference type="AlphaFoldDB" id="A0A1V9F2R4"/>
<sequence length="399" mass="44238">MKPGIYKPLLWVLGLAAGIGACKKMDDIGPLENNSTPPAPVSNGKVENLKGEARITYTLPGDEDLLYVKAVYEIRPGVKREAKASFYTNNLLVDGFKDTSETVVSLYAVNRSEVASDPYKVTVKPLMPAYLSSFDSLKVAATFGGINIQTVNPDAKPLSIIVLLKDQFGQWAQYGAVYSSLKAINQSLRGMDTTKKSFAFYIRDQFQNQSDTLFAELAPLFETLIPKSGFSEYLLPGDLPVNAYGRQMRHLWDGVYSGWGSAICSYETITDTTNGVWFTFDMGVTAQLSRFTWWHYPDPRYFENASMKVYELWGTNNPSPGGGWAGWTKLAECRETKPSGLPYGTENSDDVAAGKAGSGWEIPITAPPVRYIRVRHRYNWSGLRQTLTGCEISIYGKPL</sequence>
<dbReference type="InterPro" id="IPR032527">
    <property type="entry name" value="DUF4959"/>
</dbReference>
<evidence type="ECO:0000259" key="2">
    <source>
        <dbReference type="Pfam" id="PF16391"/>
    </source>
</evidence>
<dbReference type="RefSeq" id="WP_081169714.1">
    <property type="nucleotide sequence ID" value="NZ_LWBP01000213.1"/>
</dbReference>
<evidence type="ECO:0008006" key="6">
    <source>
        <dbReference type="Google" id="ProtNLM"/>
    </source>
</evidence>
<evidence type="ECO:0000313" key="5">
    <source>
        <dbReference type="Proteomes" id="UP000192276"/>
    </source>
</evidence>
<comment type="caution">
    <text evidence="4">The sequence shown here is derived from an EMBL/GenBank/DDBJ whole genome shotgun (WGS) entry which is preliminary data.</text>
</comment>
<keyword evidence="5" id="KW-1185">Reference proteome</keyword>
<protein>
    <recommendedName>
        <fullName evidence="6">DUF4959 domain-containing protein</fullName>
    </recommendedName>
</protein>
<dbReference type="OrthoDB" id="621114at2"/>
<evidence type="ECO:0000259" key="1">
    <source>
        <dbReference type="Pfam" id="PF16323"/>
    </source>
</evidence>
<dbReference type="Pfam" id="PF16323">
    <property type="entry name" value="DUF4959"/>
    <property type="match status" value="1"/>
</dbReference>
<feature type="domain" description="DUF4959" evidence="1">
    <location>
        <begin position="21"/>
        <end position="125"/>
    </location>
</feature>
<reference evidence="5" key="1">
    <citation type="submission" date="2016-04" db="EMBL/GenBank/DDBJ databases">
        <authorList>
            <person name="Chen L."/>
            <person name="Zhuang W."/>
            <person name="Wang G."/>
        </authorList>
    </citation>
    <scope>NUCLEOTIDE SEQUENCE [LARGE SCALE GENOMIC DNA]</scope>
    <source>
        <strain evidence="5">208</strain>
    </source>
</reference>
<proteinExistence type="predicted"/>
<evidence type="ECO:0000259" key="3">
    <source>
        <dbReference type="Pfam" id="PF17166"/>
    </source>
</evidence>
<dbReference type="STRING" id="550983.A4R26_28455"/>
<dbReference type="Pfam" id="PF16391">
    <property type="entry name" value="DUF5000"/>
    <property type="match status" value="1"/>
</dbReference>
<dbReference type="Gene3D" id="2.60.120.260">
    <property type="entry name" value="Galactose-binding domain-like"/>
    <property type="match status" value="1"/>
</dbReference>
<dbReference type="InterPro" id="IPR033431">
    <property type="entry name" value="DUF5126"/>
</dbReference>
<dbReference type="PROSITE" id="PS51257">
    <property type="entry name" value="PROKAR_LIPOPROTEIN"/>
    <property type="match status" value="1"/>
</dbReference>
<accession>A0A1V9F2R4</accession>
<feature type="domain" description="DUF5126" evidence="3">
    <location>
        <begin position="127"/>
        <end position="228"/>
    </location>
</feature>
<dbReference type="InterPro" id="IPR032164">
    <property type="entry name" value="DUF5000"/>
</dbReference>
<organism evidence="4 5">
    <name type="scientific">Niastella populi</name>
    <dbReference type="NCBI Taxonomy" id="550983"/>
    <lineage>
        <taxon>Bacteria</taxon>
        <taxon>Pseudomonadati</taxon>
        <taxon>Bacteroidota</taxon>
        <taxon>Chitinophagia</taxon>
        <taxon>Chitinophagales</taxon>
        <taxon>Chitinophagaceae</taxon>
        <taxon>Niastella</taxon>
    </lineage>
</organism>
<dbReference type="Pfam" id="PF17166">
    <property type="entry name" value="DUF5126"/>
    <property type="match status" value="1"/>
</dbReference>
<evidence type="ECO:0000313" key="4">
    <source>
        <dbReference type="EMBL" id="OQP52688.1"/>
    </source>
</evidence>
<feature type="domain" description="DUF5000" evidence="2">
    <location>
        <begin position="252"/>
        <end position="396"/>
    </location>
</feature>
<name>A0A1V9F2R4_9BACT</name>
<dbReference type="EMBL" id="LWBP01000213">
    <property type="protein sequence ID" value="OQP52688.1"/>
    <property type="molecule type" value="Genomic_DNA"/>
</dbReference>